<reference evidence="2" key="1">
    <citation type="submission" date="2016-11" db="UniProtKB">
        <authorList>
            <consortium name="WormBaseParasite"/>
        </authorList>
    </citation>
    <scope>IDENTIFICATION</scope>
    <source>
        <strain evidence="2">KR3021</strain>
    </source>
</reference>
<evidence type="ECO:0000313" key="2">
    <source>
        <dbReference type="WBParaSite" id="RSKR_0000079000.1"/>
    </source>
</evidence>
<sequence>MESLSKQETIDVCSNILKTSPPGEFNEVFNDIRGLVNNDSLLREGCLPSAVSYNKENYIQSVEDIQPAEHPTYSDALNQWRKAVQKEANIYMDKSFKGVGVASVFAHKDSLVLCIESHQFRPSAYWNGRWRSTWAIPSYNKDGIEITGQLKIHTHYYEDGNVQLINNHDCTAKVTAATSIDYLAGEVMKSIIKSEDTYQMTVQETYMNLIENAFKQIRRQLPIIQTKVDWKKAHAYRIGQDIKPTSQ</sequence>
<organism evidence="1 2">
    <name type="scientific">Rhabditophanes sp. KR3021</name>
    <dbReference type="NCBI Taxonomy" id="114890"/>
    <lineage>
        <taxon>Eukaryota</taxon>
        <taxon>Metazoa</taxon>
        <taxon>Ecdysozoa</taxon>
        <taxon>Nematoda</taxon>
        <taxon>Chromadorea</taxon>
        <taxon>Rhabditida</taxon>
        <taxon>Tylenchina</taxon>
        <taxon>Panagrolaimomorpha</taxon>
        <taxon>Strongyloidoidea</taxon>
        <taxon>Alloionematidae</taxon>
        <taxon>Rhabditophanes</taxon>
    </lineage>
</organism>
<protein>
    <submittedName>
        <fullName evidence="2">F-actin-capping protein subunit alpha</fullName>
    </submittedName>
</protein>
<accession>A0AC35THP2</accession>
<evidence type="ECO:0000313" key="1">
    <source>
        <dbReference type="Proteomes" id="UP000095286"/>
    </source>
</evidence>
<proteinExistence type="predicted"/>
<name>A0AC35THP2_9BILA</name>
<dbReference type="WBParaSite" id="RSKR_0000079000.1">
    <property type="protein sequence ID" value="RSKR_0000079000.1"/>
    <property type="gene ID" value="RSKR_0000079000"/>
</dbReference>
<dbReference type="Proteomes" id="UP000095286">
    <property type="component" value="Unplaced"/>
</dbReference>